<gene>
    <name evidence="3" type="ORF">Asi02nite_09270</name>
</gene>
<evidence type="ECO:0000313" key="4">
    <source>
        <dbReference type="Proteomes" id="UP000604117"/>
    </source>
</evidence>
<proteinExistence type="predicted"/>
<organism evidence="3 4">
    <name type="scientific">Asanoa siamensis</name>
    <dbReference type="NCBI Taxonomy" id="926357"/>
    <lineage>
        <taxon>Bacteria</taxon>
        <taxon>Bacillati</taxon>
        <taxon>Actinomycetota</taxon>
        <taxon>Actinomycetes</taxon>
        <taxon>Micromonosporales</taxon>
        <taxon>Micromonosporaceae</taxon>
        <taxon>Asanoa</taxon>
    </lineage>
</organism>
<dbReference type="PANTHER" id="PTHR43798">
    <property type="entry name" value="MONOACYLGLYCEROL LIPASE"/>
    <property type="match status" value="1"/>
</dbReference>
<dbReference type="PRINTS" id="PR00111">
    <property type="entry name" value="ABHYDROLASE"/>
</dbReference>
<name>A0ABQ4CJF2_9ACTN</name>
<dbReference type="InterPro" id="IPR050266">
    <property type="entry name" value="AB_hydrolase_sf"/>
</dbReference>
<dbReference type="InterPro" id="IPR029058">
    <property type="entry name" value="AB_hydrolase_fold"/>
</dbReference>
<sequence>MSDVLSYEVAGNGPGLVLLHGTSSTGRRSWGPLVDGLAAAHTVVLLDLPGSGATPVEDGPLDLDTLADRVAATAADAGLRTFAIAGASLGAPIAIRLATRHPERVERLATVVGFARPRPLLRMNLELWAALLDRNDPDLGKLLVTLSFSDDYLADLPEDQIARLIAMLATDPAPGTAAQIDLGLRLDVTADLDRIAVPTLIVSATGDRFVPPAQSRELADGIPGARLIQVPGGHVSRLVDPGPTLSALLEFH</sequence>
<evidence type="ECO:0000313" key="3">
    <source>
        <dbReference type="EMBL" id="GIF71409.1"/>
    </source>
</evidence>
<keyword evidence="1 3" id="KW-0378">Hydrolase</keyword>
<dbReference type="Pfam" id="PF00561">
    <property type="entry name" value="Abhydrolase_1"/>
    <property type="match status" value="1"/>
</dbReference>
<dbReference type="RefSeq" id="WP_203710894.1">
    <property type="nucleotide sequence ID" value="NZ_BONE01000005.1"/>
</dbReference>
<evidence type="ECO:0000256" key="1">
    <source>
        <dbReference type="ARBA" id="ARBA00022801"/>
    </source>
</evidence>
<dbReference type="InterPro" id="IPR000073">
    <property type="entry name" value="AB_hydrolase_1"/>
</dbReference>
<dbReference type="EMBL" id="BONE01000005">
    <property type="protein sequence ID" value="GIF71409.1"/>
    <property type="molecule type" value="Genomic_DNA"/>
</dbReference>
<dbReference type="Proteomes" id="UP000604117">
    <property type="component" value="Unassembled WGS sequence"/>
</dbReference>
<reference evidence="3 4" key="1">
    <citation type="submission" date="2021-01" db="EMBL/GenBank/DDBJ databases">
        <title>Whole genome shotgun sequence of Asanoa siamensis NBRC 107932.</title>
        <authorList>
            <person name="Komaki H."/>
            <person name="Tamura T."/>
        </authorList>
    </citation>
    <scope>NUCLEOTIDE SEQUENCE [LARGE SCALE GENOMIC DNA]</scope>
    <source>
        <strain evidence="3 4">NBRC 107932</strain>
    </source>
</reference>
<accession>A0ABQ4CJF2</accession>
<keyword evidence="4" id="KW-1185">Reference proteome</keyword>
<dbReference type="GO" id="GO:0016787">
    <property type="term" value="F:hydrolase activity"/>
    <property type="evidence" value="ECO:0007669"/>
    <property type="project" value="UniProtKB-KW"/>
</dbReference>
<feature type="domain" description="AB hydrolase-1" evidence="2">
    <location>
        <begin position="16"/>
        <end position="236"/>
    </location>
</feature>
<comment type="caution">
    <text evidence="3">The sequence shown here is derived from an EMBL/GenBank/DDBJ whole genome shotgun (WGS) entry which is preliminary data.</text>
</comment>
<protein>
    <submittedName>
        <fullName evidence="3">Alpha/beta hydrolase</fullName>
    </submittedName>
</protein>
<dbReference type="PANTHER" id="PTHR43798:SF31">
    <property type="entry name" value="AB HYDROLASE SUPERFAMILY PROTEIN YCLE"/>
    <property type="match status" value="1"/>
</dbReference>
<dbReference type="Gene3D" id="3.40.50.1820">
    <property type="entry name" value="alpha/beta hydrolase"/>
    <property type="match status" value="1"/>
</dbReference>
<evidence type="ECO:0000259" key="2">
    <source>
        <dbReference type="Pfam" id="PF00561"/>
    </source>
</evidence>
<dbReference type="SUPFAM" id="SSF53474">
    <property type="entry name" value="alpha/beta-Hydrolases"/>
    <property type="match status" value="1"/>
</dbReference>